<evidence type="ECO:0000256" key="3">
    <source>
        <dbReference type="ARBA" id="ARBA00022989"/>
    </source>
</evidence>
<evidence type="ECO:0000256" key="5">
    <source>
        <dbReference type="SAM" id="Phobius"/>
    </source>
</evidence>
<dbReference type="InterPro" id="IPR007267">
    <property type="entry name" value="GtrA_DPMS_TM"/>
</dbReference>
<evidence type="ECO:0000313" key="7">
    <source>
        <dbReference type="EMBL" id="OGH84931.1"/>
    </source>
</evidence>
<dbReference type="EMBL" id="MFQW01000055">
    <property type="protein sequence ID" value="OGH84931.1"/>
    <property type="molecule type" value="Genomic_DNA"/>
</dbReference>
<evidence type="ECO:0000259" key="6">
    <source>
        <dbReference type="Pfam" id="PF04138"/>
    </source>
</evidence>
<feature type="transmembrane region" description="Helical" evidence="5">
    <location>
        <begin position="44"/>
        <end position="63"/>
    </location>
</feature>
<evidence type="ECO:0000256" key="4">
    <source>
        <dbReference type="ARBA" id="ARBA00023136"/>
    </source>
</evidence>
<organism evidence="7 8">
    <name type="scientific">Candidatus Magasanikbacteria bacterium RIFOXYC12_FULL_33_11</name>
    <dbReference type="NCBI Taxonomy" id="1798701"/>
    <lineage>
        <taxon>Bacteria</taxon>
        <taxon>Candidatus Magasanikiibacteriota</taxon>
    </lineage>
</organism>
<dbReference type="Proteomes" id="UP000178349">
    <property type="component" value="Unassembled WGS sequence"/>
</dbReference>
<keyword evidence="4 5" id="KW-0472">Membrane</keyword>
<sequence>MQFKKIFLYAWSIRNQFTKYFLVGFSGLFLDLATLIFFKEFFGLNATIAVILNQILMLTYNFLLNKYWSFKNTEMPHKQIIRYLTLAGLNYLFSVGMMYFFNHIYEFDY</sequence>
<keyword evidence="3 5" id="KW-1133">Transmembrane helix</keyword>
<feature type="transmembrane region" description="Helical" evidence="5">
    <location>
        <begin position="83"/>
        <end position="101"/>
    </location>
</feature>
<name>A0A1F6NLZ4_9BACT</name>
<dbReference type="Pfam" id="PF04138">
    <property type="entry name" value="GtrA_DPMS_TM"/>
    <property type="match status" value="1"/>
</dbReference>
<evidence type="ECO:0000256" key="2">
    <source>
        <dbReference type="ARBA" id="ARBA00022692"/>
    </source>
</evidence>
<evidence type="ECO:0000256" key="1">
    <source>
        <dbReference type="ARBA" id="ARBA00004141"/>
    </source>
</evidence>
<protein>
    <recommendedName>
        <fullName evidence="6">GtrA/DPMS transmembrane domain-containing protein</fullName>
    </recommendedName>
</protein>
<dbReference type="AlphaFoldDB" id="A0A1F6NLZ4"/>
<feature type="domain" description="GtrA/DPMS transmembrane" evidence="6">
    <location>
        <begin position="19"/>
        <end position="107"/>
    </location>
</feature>
<proteinExistence type="predicted"/>
<feature type="non-terminal residue" evidence="7">
    <location>
        <position position="109"/>
    </location>
</feature>
<dbReference type="GO" id="GO:0016020">
    <property type="term" value="C:membrane"/>
    <property type="evidence" value="ECO:0007669"/>
    <property type="project" value="UniProtKB-SubCell"/>
</dbReference>
<feature type="transmembrane region" description="Helical" evidence="5">
    <location>
        <begin position="20"/>
        <end position="38"/>
    </location>
</feature>
<dbReference type="GO" id="GO:0000271">
    <property type="term" value="P:polysaccharide biosynthetic process"/>
    <property type="evidence" value="ECO:0007669"/>
    <property type="project" value="InterPro"/>
</dbReference>
<comment type="caution">
    <text evidence="7">The sequence shown here is derived from an EMBL/GenBank/DDBJ whole genome shotgun (WGS) entry which is preliminary data.</text>
</comment>
<gene>
    <name evidence="7" type="ORF">A2493_03055</name>
</gene>
<keyword evidence="2 5" id="KW-0812">Transmembrane</keyword>
<evidence type="ECO:0000313" key="8">
    <source>
        <dbReference type="Proteomes" id="UP000178349"/>
    </source>
</evidence>
<accession>A0A1F6NLZ4</accession>
<comment type="subcellular location">
    <subcellularLocation>
        <location evidence="1">Membrane</location>
        <topology evidence="1">Multi-pass membrane protein</topology>
    </subcellularLocation>
</comment>
<reference evidence="7 8" key="1">
    <citation type="journal article" date="2016" name="Nat. Commun.">
        <title>Thousands of microbial genomes shed light on interconnected biogeochemical processes in an aquifer system.</title>
        <authorList>
            <person name="Anantharaman K."/>
            <person name="Brown C.T."/>
            <person name="Hug L.A."/>
            <person name="Sharon I."/>
            <person name="Castelle C.J."/>
            <person name="Probst A.J."/>
            <person name="Thomas B.C."/>
            <person name="Singh A."/>
            <person name="Wilkins M.J."/>
            <person name="Karaoz U."/>
            <person name="Brodie E.L."/>
            <person name="Williams K.H."/>
            <person name="Hubbard S.S."/>
            <person name="Banfield J.F."/>
        </authorList>
    </citation>
    <scope>NUCLEOTIDE SEQUENCE [LARGE SCALE GENOMIC DNA]</scope>
</reference>